<evidence type="ECO:0000256" key="7">
    <source>
        <dbReference type="SAM" id="MobiDB-lite"/>
    </source>
</evidence>
<dbReference type="GO" id="GO:0036503">
    <property type="term" value="P:ERAD pathway"/>
    <property type="evidence" value="ECO:0007669"/>
    <property type="project" value="TreeGrafter"/>
</dbReference>
<evidence type="ECO:0000259" key="8">
    <source>
        <dbReference type="PROSITE" id="PS50033"/>
    </source>
</evidence>
<dbReference type="AlphaFoldDB" id="A0AAD9KHE5"/>
<dbReference type="GO" id="GO:0005789">
    <property type="term" value="C:endoplasmic reticulum membrane"/>
    <property type="evidence" value="ECO:0007669"/>
    <property type="project" value="UniProtKB-SubCell"/>
</dbReference>
<dbReference type="SMART" id="SM00166">
    <property type="entry name" value="UBX"/>
    <property type="match status" value="1"/>
</dbReference>
<evidence type="ECO:0000256" key="2">
    <source>
        <dbReference type="ARBA" id="ARBA00023230"/>
    </source>
</evidence>
<feature type="compositionally biased region" description="Polar residues" evidence="7">
    <location>
        <begin position="432"/>
        <end position="442"/>
    </location>
</feature>
<dbReference type="PROSITE" id="PS50033">
    <property type="entry name" value="UBX"/>
    <property type="match status" value="1"/>
</dbReference>
<dbReference type="Gene3D" id="3.10.20.90">
    <property type="entry name" value="Phosphatidylinositol 3-kinase Catalytic Subunit, Chain A, domain 1"/>
    <property type="match status" value="1"/>
</dbReference>
<comment type="function">
    <text evidence="6">Involved in endoplasmic reticulum-associated protein degradation (ERAD). Acts as a platform to recruit both UBQLN1 and VCP to the ER during ERAD.</text>
</comment>
<feature type="compositionally biased region" description="Polar residues" evidence="7">
    <location>
        <begin position="465"/>
        <end position="475"/>
    </location>
</feature>
<evidence type="ECO:0000256" key="5">
    <source>
        <dbReference type="ARBA" id="ARBA00041575"/>
    </source>
</evidence>
<feature type="region of interest" description="Disordered" evidence="7">
    <location>
        <begin position="129"/>
        <end position="283"/>
    </location>
</feature>
<evidence type="ECO:0000313" key="10">
    <source>
        <dbReference type="Proteomes" id="UP001209878"/>
    </source>
</evidence>
<dbReference type="SUPFAM" id="SSF52833">
    <property type="entry name" value="Thioredoxin-like"/>
    <property type="match status" value="1"/>
</dbReference>
<evidence type="ECO:0000256" key="4">
    <source>
        <dbReference type="ARBA" id="ARBA00040925"/>
    </source>
</evidence>
<evidence type="ECO:0000313" key="9">
    <source>
        <dbReference type="EMBL" id="KAK2171254.1"/>
    </source>
</evidence>
<evidence type="ECO:0000256" key="6">
    <source>
        <dbReference type="ARBA" id="ARBA00046062"/>
    </source>
</evidence>
<accession>A0AAD9KHE5</accession>
<comment type="subcellular location">
    <subcellularLocation>
        <location evidence="1">Endoplasmic reticulum membrane</location>
        <topology evidence="1">Peripheral membrane protein</topology>
    </subcellularLocation>
</comment>
<name>A0AAD9KHE5_RIDPI</name>
<feature type="compositionally biased region" description="Polar residues" evidence="7">
    <location>
        <begin position="263"/>
        <end position="274"/>
    </location>
</feature>
<proteinExistence type="predicted"/>
<organism evidence="9 10">
    <name type="scientific">Ridgeia piscesae</name>
    <name type="common">Tubeworm</name>
    <dbReference type="NCBI Taxonomy" id="27915"/>
    <lineage>
        <taxon>Eukaryota</taxon>
        <taxon>Metazoa</taxon>
        <taxon>Spiralia</taxon>
        <taxon>Lophotrochozoa</taxon>
        <taxon>Annelida</taxon>
        <taxon>Polychaeta</taxon>
        <taxon>Sedentaria</taxon>
        <taxon>Canalipalpata</taxon>
        <taxon>Sabellida</taxon>
        <taxon>Siboglinidae</taxon>
        <taxon>Ridgeia</taxon>
    </lineage>
</organism>
<keyword evidence="10" id="KW-1185">Reference proteome</keyword>
<dbReference type="Pfam" id="PF23187">
    <property type="entry name" value="UBX7_N"/>
    <property type="match status" value="1"/>
</dbReference>
<dbReference type="EMBL" id="JAODUO010001086">
    <property type="protein sequence ID" value="KAK2171254.1"/>
    <property type="molecule type" value="Genomic_DNA"/>
</dbReference>
<keyword evidence="2" id="KW-0834">Unfolded protein response</keyword>
<feature type="compositionally biased region" description="Low complexity" evidence="7">
    <location>
        <begin position="129"/>
        <end position="144"/>
    </location>
</feature>
<dbReference type="SUPFAM" id="SSF54236">
    <property type="entry name" value="Ubiquitin-like"/>
    <property type="match status" value="1"/>
</dbReference>
<dbReference type="PANTHER" id="PTHR46424">
    <property type="entry name" value="UBX DOMAIN-CONTAINING PROTEIN 4"/>
    <property type="match status" value="1"/>
</dbReference>
<comment type="subunit">
    <text evidence="3">Directly interacts with VCP. Interacts with UBQLN1. Forms a complex with VCP and UBQLN1.</text>
</comment>
<evidence type="ECO:0000256" key="1">
    <source>
        <dbReference type="ARBA" id="ARBA00004406"/>
    </source>
</evidence>
<dbReference type="InterPro" id="IPR036249">
    <property type="entry name" value="Thioredoxin-like_sf"/>
</dbReference>
<feature type="compositionally biased region" description="Basic and acidic residues" evidence="7">
    <location>
        <begin position="212"/>
        <end position="261"/>
    </location>
</feature>
<dbReference type="PANTHER" id="PTHR46424:SF1">
    <property type="entry name" value="UBX DOMAIN-CONTAINING PROTEIN 4"/>
    <property type="match status" value="1"/>
</dbReference>
<comment type="caution">
    <text evidence="9">The sequence shown here is derived from an EMBL/GenBank/DDBJ whole genome shotgun (WGS) entry which is preliminary data.</text>
</comment>
<evidence type="ECO:0000256" key="3">
    <source>
        <dbReference type="ARBA" id="ARBA00038812"/>
    </source>
</evidence>
<gene>
    <name evidence="9" type="ORF">NP493_1086g00023</name>
</gene>
<feature type="region of interest" description="Disordered" evidence="7">
    <location>
        <begin position="407"/>
        <end position="475"/>
    </location>
</feature>
<feature type="compositionally biased region" description="Basic and acidic residues" evidence="7">
    <location>
        <begin position="446"/>
        <end position="457"/>
    </location>
</feature>
<dbReference type="InterPro" id="IPR001012">
    <property type="entry name" value="UBX_dom"/>
</dbReference>
<feature type="compositionally biased region" description="Basic and acidic residues" evidence="7">
    <location>
        <begin position="147"/>
        <end position="192"/>
    </location>
</feature>
<sequence>MKWFEGTIPAAIQEAKNKRAIFIVYISGDDELSHQMDESWASKDVERICRQSGCVGLKLEAQSESCKQFGQIYPIVCIPSTFFIGDGGVPLEVTAGHLEADALVDKIETVIQTHLNRLELEKEEQAQLSSAASAAQAASSSGLADQRAVHSDSDPPLDERVTKAKELISQKQREKALREKEEAKKKEKERRMMGQQLGQVGRCQLRQQQADEQMKEDAANVKKEREEERKARERVKAQIAQDRADRAARFQKEKADRDEAVASKQQAKQTASSEARTKHEAARRESAVLQFRLPDGSSVTQQFPSGDTLAAARDFVTQHVGSSMGAFRLSTMFPRREFCSEDMSQTFLDLGLVPTSVVMILPERSQSGGSGSSIVSSSGLLWTLLSPFLGLWNFISTLLFGAPSRPTGSYNDPGHQAAAPEPTATPPAQPPSGQRNRPQSSYGLRRRPDGNMHRLTAEDSDDDNATWNGNSTQQL</sequence>
<dbReference type="GO" id="GO:0006986">
    <property type="term" value="P:response to unfolded protein"/>
    <property type="evidence" value="ECO:0007669"/>
    <property type="project" value="UniProtKB-KW"/>
</dbReference>
<feature type="domain" description="UBX" evidence="8">
    <location>
        <begin position="282"/>
        <end position="360"/>
    </location>
</feature>
<reference evidence="9" key="1">
    <citation type="journal article" date="2023" name="Mol. Biol. Evol.">
        <title>Third-Generation Sequencing Reveals the Adaptive Role of the Epigenome in Three Deep-Sea Polychaetes.</title>
        <authorList>
            <person name="Perez M."/>
            <person name="Aroh O."/>
            <person name="Sun Y."/>
            <person name="Lan Y."/>
            <person name="Juniper S.K."/>
            <person name="Young C.R."/>
            <person name="Angers B."/>
            <person name="Qian P.Y."/>
        </authorList>
    </citation>
    <scope>NUCLEOTIDE SEQUENCE</scope>
    <source>
        <strain evidence="9">R07B-5</strain>
    </source>
</reference>
<protein>
    <recommendedName>
        <fullName evidence="4">UBX domain-containing protein 4</fullName>
    </recommendedName>
    <alternativeName>
        <fullName evidence="5">UBX domain-containing protein 2</fullName>
    </alternativeName>
</protein>
<dbReference type="Proteomes" id="UP001209878">
    <property type="component" value="Unassembled WGS sequence"/>
</dbReference>
<dbReference type="Pfam" id="PF00789">
    <property type="entry name" value="UBX"/>
    <property type="match status" value="1"/>
</dbReference>
<dbReference type="CDD" id="cd16117">
    <property type="entry name" value="UBX_UBXN4"/>
    <property type="match status" value="1"/>
</dbReference>
<dbReference type="InterPro" id="IPR029071">
    <property type="entry name" value="Ubiquitin-like_domsf"/>
</dbReference>